<proteinExistence type="predicted"/>
<dbReference type="EMBL" id="FOEF01000032">
    <property type="protein sequence ID" value="SEP53884.1"/>
    <property type="molecule type" value="Genomic_DNA"/>
</dbReference>
<feature type="compositionally biased region" description="Basic and acidic residues" evidence="1">
    <location>
        <begin position="120"/>
        <end position="140"/>
    </location>
</feature>
<evidence type="ECO:0000256" key="1">
    <source>
        <dbReference type="SAM" id="MobiDB-lite"/>
    </source>
</evidence>
<evidence type="ECO:0000313" key="2">
    <source>
        <dbReference type="EMBL" id="SEP53884.1"/>
    </source>
</evidence>
<dbReference type="AlphaFoldDB" id="A0A1H8YNV0"/>
<gene>
    <name evidence="2" type="ORF">SAMN04489732_13265</name>
</gene>
<feature type="region of interest" description="Disordered" evidence="1">
    <location>
        <begin position="115"/>
        <end position="151"/>
    </location>
</feature>
<organism evidence="2 3">
    <name type="scientific">Amycolatopsis saalfeldensis</name>
    <dbReference type="NCBI Taxonomy" id="394193"/>
    <lineage>
        <taxon>Bacteria</taxon>
        <taxon>Bacillati</taxon>
        <taxon>Actinomycetota</taxon>
        <taxon>Actinomycetes</taxon>
        <taxon>Pseudonocardiales</taxon>
        <taxon>Pseudonocardiaceae</taxon>
        <taxon>Amycolatopsis</taxon>
    </lineage>
</organism>
<protein>
    <submittedName>
        <fullName evidence="2">Uncharacterized protein</fullName>
    </submittedName>
</protein>
<reference evidence="3" key="1">
    <citation type="submission" date="2016-10" db="EMBL/GenBank/DDBJ databases">
        <authorList>
            <person name="Varghese N."/>
            <person name="Submissions S."/>
        </authorList>
    </citation>
    <scope>NUCLEOTIDE SEQUENCE [LARGE SCALE GENOMIC DNA]</scope>
    <source>
        <strain evidence="3">DSM 44993</strain>
    </source>
</reference>
<name>A0A1H8YNV0_9PSEU</name>
<evidence type="ECO:0000313" key="3">
    <source>
        <dbReference type="Proteomes" id="UP000198582"/>
    </source>
</evidence>
<dbReference type="STRING" id="394193.SAMN04489732_13265"/>
<feature type="compositionally biased region" description="Polar residues" evidence="1">
    <location>
        <begin position="141"/>
        <end position="151"/>
    </location>
</feature>
<sequence>MPSPSIPVPPRWRTVSTERTLLAVVHNVTAATRLLDVLTLFAGDPRIQTVFTCPGSSAFTRGTEEFLAARGIPLLPWPEAIRTKFDWALAASYGGDLHELRAPLTVVPHGMGYNKFLETGNRKPETGNRKPETGNRKPETGNRSSGFPSLG</sequence>
<accession>A0A1H8YNV0</accession>
<dbReference type="Proteomes" id="UP000198582">
    <property type="component" value="Unassembled WGS sequence"/>
</dbReference>
<keyword evidence="3" id="KW-1185">Reference proteome</keyword>